<feature type="signal peptide" evidence="4">
    <location>
        <begin position="1"/>
        <end position="27"/>
    </location>
</feature>
<dbReference type="InterPro" id="IPR053305">
    <property type="entry name" value="Folate-binding_rcpt-like"/>
</dbReference>
<keyword evidence="7" id="KW-1185">Reference proteome</keyword>
<proteinExistence type="predicted"/>
<sequence>MFRSRMACRNLFMLFLFFNVWIPSSSAGYKSGGLCISPGGRFHPFSSEGKSPRKVPKGPRDLALCRVFRQSTCCDVAQTYHAFESVRSLATSGEASRGCLHIWELLECSICDPRIGVQPGPPLICASFCDMILQDCSGAYFSIHPRNQVLSPCGVGDIVCGRASEWASNGTELCRLAGFAVRQDVAGDDGVDESYCYGGQASLKSISGSWKASRSSLSAHDHSNAVLENFQQWFRKMPVHEKVRWAIGGMVLTSGLLYVSKRKSSRQRKKQATVLRNARRIEATINHQSSIKSR</sequence>
<dbReference type="EMBL" id="JBBWWQ010000004">
    <property type="protein sequence ID" value="KAK8948690.1"/>
    <property type="molecule type" value="Genomic_DNA"/>
</dbReference>
<keyword evidence="3" id="KW-0472">Membrane</keyword>
<gene>
    <name evidence="6" type="ORF">KSP39_PZI006309</name>
</gene>
<name>A0AAP0BRB3_9ASPA</name>
<evidence type="ECO:0000256" key="3">
    <source>
        <dbReference type="SAM" id="Phobius"/>
    </source>
</evidence>
<protein>
    <recommendedName>
        <fullName evidence="5">Folate receptor-like domain-containing protein</fullName>
    </recommendedName>
</protein>
<dbReference type="Proteomes" id="UP001418222">
    <property type="component" value="Unassembled WGS sequence"/>
</dbReference>
<evidence type="ECO:0000259" key="5">
    <source>
        <dbReference type="Pfam" id="PF03024"/>
    </source>
</evidence>
<feature type="domain" description="Folate receptor-like" evidence="5">
    <location>
        <begin position="54"/>
        <end position="176"/>
    </location>
</feature>
<dbReference type="AlphaFoldDB" id="A0AAP0BRB3"/>
<evidence type="ECO:0000256" key="1">
    <source>
        <dbReference type="ARBA" id="ARBA00022729"/>
    </source>
</evidence>
<feature type="chain" id="PRO_5042954113" description="Folate receptor-like domain-containing protein" evidence="4">
    <location>
        <begin position="28"/>
        <end position="294"/>
    </location>
</feature>
<dbReference type="PANTHER" id="PTHR37390">
    <property type="entry name" value="OS02G0592500 PROTEIN"/>
    <property type="match status" value="1"/>
</dbReference>
<dbReference type="PANTHER" id="PTHR37390:SF1">
    <property type="entry name" value="FOLATE-BINDING PROTEIN 1"/>
    <property type="match status" value="1"/>
</dbReference>
<feature type="transmembrane region" description="Helical" evidence="3">
    <location>
        <begin position="243"/>
        <end position="260"/>
    </location>
</feature>
<keyword evidence="1 4" id="KW-0732">Signal</keyword>
<evidence type="ECO:0000313" key="7">
    <source>
        <dbReference type="Proteomes" id="UP001418222"/>
    </source>
</evidence>
<keyword evidence="2" id="KW-1015">Disulfide bond</keyword>
<evidence type="ECO:0000256" key="2">
    <source>
        <dbReference type="ARBA" id="ARBA00023157"/>
    </source>
</evidence>
<dbReference type="InterPro" id="IPR018143">
    <property type="entry name" value="Folate_rcpt-like"/>
</dbReference>
<evidence type="ECO:0000313" key="6">
    <source>
        <dbReference type="EMBL" id="KAK8948690.1"/>
    </source>
</evidence>
<keyword evidence="3" id="KW-1133">Transmembrane helix</keyword>
<keyword evidence="3" id="KW-0812">Transmembrane</keyword>
<dbReference type="Pfam" id="PF03024">
    <property type="entry name" value="Folate_rec"/>
    <property type="match status" value="1"/>
</dbReference>
<comment type="caution">
    <text evidence="6">The sequence shown here is derived from an EMBL/GenBank/DDBJ whole genome shotgun (WGS) entry which is preliminary data.</text>
</comment>
<evidence type="ECO:0000256" key="4">
    <source>
        <dbReference type="SAM" id="SignalP"/>
    </source>
</evidence>
<accession>A0AAP0BRB3</accession>
<reference evidence="6 7" key="1">
    <citation type="journal article" date="2022" name="Nat. Plants">
        <title>Genomes of leafy and leafless Platanthera orchids illuminate the evolution of mycoheterotrophy.</title>
        <authorList>
            <person name="Li M.H."/>
            <person name="Liu K.W."/>
            <person name="Li Z."/>
            <person name="Lu H.C."/>
            <person name="Ye Q.L."/>
            <person name="Zhang D."/>
            <person name="Wang J.Y."/>
            <person name="Li Y.F."/>
            <person name="Zhong Z.M."/>
            <person name="Liu X."/>
            <person name="Yu X."/>
            <person name="Liu D.K."/>
            <person name="Tu X.D."/>
            <person name="Liu B."/>
            <person name="Hao Y."/>
            <person name="Liao X.Y."/>
            <person name="Jiang Y.T."/>
            <person name="Sun W.H."/>
            <person name="Chen J."/>
            <person name="Chen Y.Q."/>
            <person name="Ai Y."/>
            <person name="Zhai J.W."/>
            <person name="Wu S.S."/>
            <person name="Zhou Z."/>
            <person name="Hsiao Y.Y."/>
            <person name="Wu W.L."/>
            <person name="Chen Y.Y."/>
            <person name="Lin Y.F."/>
            <person name="Hsu J.L."/>
            <person name="Li C.Y."/>
            <person name="Wang Z.W."/>
            <person name="Zhao X."/>
            <person name="Zhong W.Y."/>
            <person name="Ma X.K."/>
            <person name="Ma L."/>
            <person name="Huang J."/>
            <person name="Chen G.Z."/>
            <person name="Huang M.Z."/>
            <person name="Huang L."/>
            <person name="Peng D.H."/>
            <person name="Luo Y.B."/>
            <person name="Zou S.Q."/>
            <person name="Chen S.P."/>
            <person name="Lan S."/>
            <person name="Tsai W.C."/>
            <person name="Van de Peer Y."/>
            <person name="Liu Z.J."/>
        </authorList>
    </citation>
    <scope>NUCLEOTIDE SEQUENCE [LARGE SCALE GENOMIC DNA]</scope>
    <source>
        <strain evidence="6">Lor287</strain>
    </source>
</reference>
<organism evidence="6 7">
    <name type="scientific">Platanthera zijinensis</name>
    <dbReference type="NCBI Taxonomy" id="2320716"/>
    <lineage>
        <taxon>Eukaryota</taxon>
        <taxon>Viridiplantae</taxon>
        <taxon>Streptophyta</taxon>
        <taxon>Embryophyta</taxon>
        <taxon>Tracheophyta</taxon>
        <taxon>Spermatophyta</taxon>
        <taxon>Magnoliopsida</taxon>
        <taxon>Liliopsida</taxon>
        <taxon>Asparagales</taxon>
        <taxon>Orchidaceae</taxon>
        <taxon>Orchidoideae</taxon>
        <taxon>Orchideae</taxon>
        <taxon>Orchidinae</taxon>
        <taxon>Platanthera</taxon>
    </lineage>
</organism>